<name>A0A1M4EBE2_9ACTN</name>
<gene>
    <name evidence="1" type="ORF">BN4615_P5777</name>
</gene>
<proteinExistence type="predicted"/>
<organism evidence="1">
    <name type="scientific">Nonomuraea gerenzanensis</name>
    <dbReference type="NCBI Taxonomy" id="93944"/>
    <lineage>
        <taxon>Bacteria</taxon>
        <taxon>Bacillati</taxon>
        <taxon>Actinomycetota</taxon>
        <taxon>Actinomycetes</taxon>
        <taxon>Streptosporangiales</taxon>
        <taxon>Streptosporangiaceae</taxon>
        <taxon>Nonomuraea</taxon>
    </lineage>
</organism>
<protein>
    <submittedName>
        <fullName evidence="1">Uncharacterized protein</fullName>
    </submittedName>
</protein>
<accession>A0A1M4EBE2</accession>
<evidence type="ECO:0000313" key="1">
    <source>
        <dbReference type="EMBL" id="SBO96261.1"/>
    </source>
</evidence>
<sequence>MKKSQADIETITVDPDPVVLDRDTVVTIEVTTAGATEVTGSLEAPDGTLVLLRFDGSPDEQLWRAEHPFPAESQSGSWLLTVEVPGLLEERDLVVYGKPPPGEISFMLFDVQPRVAAGSEPVVADGFLEIDESGFGGQRVSIAFKGLQDDDWAEIGEAVTDQETGYFSAEIVPDTGEVRAELWLRPDPREDADVVLSESIPCTRATFAGRGAASILSTTNSSAWVSGRNTVRCKLHRGVANSAAGGRLGNARILINYIPPGGRARPARKPGGGGMAIGRTTALGAFAVKSATEGSGGWDAVLL</sequence>
<dbReference type="RefSeq" id="WP_225275580.1">
    <property type="nucleotide sequence ID" value="NZ_CP084058.1"/>
</dbReference>
<dbReference type="AlphaFoldDB" id="A0A1M4EBE2"/>
<reference evidence="1" key="1">
    <citation type="submission" date="2016-04" db="EMBL/GenBank/DDBJ databases">
        <authorList>
            <person name="Evans L.H."/>
            <person name="Alamgir A."/>
            <person name="Owens N."/>
            <person name="Weber N.D."/>
            <person name="Virtaneva K."/>
            <person name="Barbian K."/>
            <person name="Babar A."/>
            <person name="Rosenke K."/>
        </authorList>
    </citation>
    <scope>NUCLEOTIDE SEQUENCE</scope>
    <source>
        <strain evidence="1">Nono1</strain>
    </source>
</reference>
<dbReference type="EMBL" id="LT559118">
    <property type="protein sequence ID" value="SBO96261.1"/>
    <property type="molecule type" value="Genomic_DNA"/>
</dbReference>